<sequence length="78" mass="9432">MPTVFRIGSYRFFFYAGDRGEPHHIHVERDENIAKFWLDPMRLQYSSGFNRVEITKIEKIIREHHSKLLEAWNDYFSG</sequence>
<dbReference type="EMBL" id="MGDB01000079">
    <property type="protein sequence ID" value="OGL41057.1"/>
    <property type="molecule type" value="Genomic_DNA"/>
</dbReference>
<reference evidence="1 2" key="1">
    <citation type="journal article" date="2016" name="Nat. Commun.">
        <title>Thousands of microbial genomes shed light on interconnected biogeochemical processes in an aquifer system.</title>
        <authorList>
            <person name="Anantharaman K."/>
            <person name="Brown C.T."/>
            <person name="Hug L.A."/>
            <person name="Sharon I."/>
            <person name="Castelle C.J."/>
            <person name="Probst A.J."/>
            <person name="Thomas B.C."/>
            <person name="Singh A."/>
            <person name="Wilkins M.J."/>
            <person name="Karaoz U."/>
            <person name="Brodie E.L."/>
            <person name="Williams K.H."/>
            <person name="Hubbard S.S."/>
            <person name="Banfield J.F."/>
        </authorList>
    </citation>
    <scope>NUCLEOTIDE SEQUENCE [LARGE SCALE GENOMIC DNA]</scope>
</reference>
<proteinExistence type="predicted"/>
<dbReference type="AlphaFoldDB" id="A0A1F7RJH1"/>
<accession>A0A1F7RJH1</accession>
<dbReference type="InterPro" id="IPR025427">
    <property type="entry name" value="DUF4160"/>
</dbReference>
<evidence type="ECO:0000313" key="2">
    <source>
        <dbReference type="Proteomes" id="UP000178526"/>
    </source>
</evidence>
<organism evidence="1 2">
    <name type="scientific">Candidatus Schekmanbacteria bacterium GWA2_38_11</name>
    <dbReference type="NCBI Taxonomy" id="1817876"/>
    <lineage>
        <taxon>Bacteria</taxon>
        <taxon>Candidatus Schekmaniibacteriota</taxon>
    </lineage>
</organism>
<gene>
    <name evidence="1" type="ORF">A2042_03190</name>
</gene>
<comment type="caution">
    <text evidence="1">The sequence shown here is derived from an EMBL/GenBank/DDBJ whole genome shotgun (WGS) entry which is preliminary data.</text>
</comment>
<evidence type="ECO:0000313" key="1">
    <source>
        <dbReference type="EMBL" id="OGL41057.1"/>
    </source>
</evidence>
<dbReference type="Pfam" id="PF13711">
    <property type="entry name" value="DUF4160"/>
    <property type="match status" value="1"/>
</dbReference>
<dbReference type="Proteomes" id="UP000178526">
    <property type="component" value="Unassembled WGS sequence"/>
</dbReference>
<name>A0A1F7RJH1_9BACT</name>
<protein>
    <recommendedName>
        <fullName evidence="3">DUF4160 domain-containing protein</fullName>
    </recommendedName>
</protein>
<evidence type="ECO:0008006" key="3">
    <source>
        <dbReference type="Google" id="ProtNLM"/>
    </source>
</evidence>